<dbReference type="Proteomes" id="UP000199420">
    <property type="component" value="Unassembled WGS sequence"/>
</dbReference>
<dbReference type="AlphaFoldDB" id="A0A1H6QXV5"/>
<organism evidence="1 2">
    <name type="scientific">Frateuria terrea</name>
    <dbReference type="NCBI Taxonomy" id="529704"/>
    <lineage>
        <taxon>Bacteria</taxon>
        <taxon>Pseudomonadati</taxon>
        <taxon>Pseudomonadota</taxon>
        <taxon>Gammaproteobacteria</taxon>
        <taxon>Lysobacterales</taxon>
        <taxon>Rhodanobacteraceae</taxon>
        <taxon>Frateuria</taxon>
    </lineage>
</organism>
<name>A0A1H6QXV5_9GAMM</name>
<dbReference type="EMBL" id="FNYC01000001">
    <property type="protein sequence ID" value="SEI44095.1"/>
    <property type="molecule type" value="Genomic_DNA"/>
</dbReference>
<evidence type="ECO:0000313" key="1">
    <source>
        <dbReference type="EMBL" id="SEI44095.1"/>
    </source>
</evidence>
<evidence type="ECO:0000313" key="2">
    <source>
        <dbReference type="Proteomes" id="UP000199420"/>
    </source>
</evidence>
<accession>A0A1H6QXV5</accession>
<gene>
    <name evidence="1" type="ORF">SAMN04487997_0677</name>
</gene>
<proteinExistence type="predicted"/>
<reference evidence="1 2" key="1">
    <citation type="submission" date="2016-10" db="EMBL/GenBank/DDBJ databases">
        <authorList>
            <person name="de Groot N.N."/>
        </authorList>
    </citation>
    <scope>NUCLEOTIDE SEQUENCE [LARGE SCALE GENOMIC DNA]</scope>
    <source>
        <strain evidence="1 2">DSM 26515</strain>
    </source>
</reference>
<dbReference type="OrthoDB" id="10002104at2"/>
<sequence>MASKGPTDPCWEYVTAALDRAAAVSRKHGYAWRGSSCGVVSYIALMCIMWNRNWDDTKDPAWAVDGLPPITSKAGDINLAYADHYLDRRTNCGLGMGRLQATVQMNTYDAVKKVAVGFVGMKNHAGNKPLDGFYREACPPLGNVLQNLMRENKCKPLSAPGPDEIGWSKLGIADGQRDYELNPGIDNAPAWLALVKQRATIYVPPECR</sequence>
<keyword evidence="2" id="KW-1185">Reference proteome</keyword>
<protein>
    <submittedName>
        <fullName evidence="1">Uncharacterized protein</fullName>
    </submittedName>
</protein>
<dbReference type="RefSeq" id="WP_139202364.1">
    <property type="nucleotide sequence ID" value="NZ_FNYC01000001.1"/>
</dbReference>